<dbReference type="InterPro" id="IPR012854">
    <property type="entry name" value="Cu_amine_oxidase-like_N"/>
</dbReference>
<gene>
    <name evidence="2" type="ORF">P378_18785</name>
</gene>
<sequence>MQVGIDQAIKGDLVVDLDVAPIMKNGRTYLPARWIAEAFGYEVKWDEQSKAILIRTPGTT</sequence>
<comment type="caution">
    <text evidence="2">The sequence shown here is derived from an EMBL/GenBank/DDBJ whole genome shotgun (WGS) entry which is preliminary data.</text>
</comment>
<dbReference type="SUPFAM" id="SSF55383">
    <property type="entry name" value="Copper amine oxidase, domain N"/>
    <property type="match status" value="1"/>
</dbReference>
<dbReference type="Pfam" id="PF07833">
    <property type="entry name" value="Cu_amine_oxidN1"/>
    <property type="match status" value="1"/>
</dbReference>
<organism evidence="2 3">
    <name type="scientific">Desulforamulus profundi</name>
    <dbReference type="NCBI Taxonomy" id="1383067"/>
    <lineage>
        <taxon>Bacteria</taxon>
        <taxon>Bacillati</taxon>
        <taxon>Bacillota</taxon>
        <taxon>Clostridia</taxon>
        <taxon>Eubacteriales</taxon>
        <taxon>Peptococcaceae</taxon>
        <taxon>Desulforamulus</taxon>
    </lineage>
</organism>
<feature type="domain" description="Copper amine oxidase-like N-terminal" evidence="1">
    <location>
        <begin position="1"/>
        <end position="54"/>
    </location>
</feature>
<dbReference type="InterPro" id="IPR036582">
    <property type="entry name" value="Mao_N_sf"/>
</dbReference>
<dbReference type="Gene3D" id="3.30.457.10">
    <property type="entry name" value="Copper amine oxidase-like, N-terminal domain"/>
    <property type="match status" value="1"/>
</dbReference>
<dbReference type="EMBL" id="AWQQ01000118">
    <property type="protein sequence ID" value="PHJ37101.1"/>
    <property type="molecule type" value="Genomic_DNA"/>
</dbReference>
<dbReference type="AlphaFoldDB" id="A0A2C6L1K8"/>
<proteinExistence type="predicted"/>
<dbReference type="Proteomes" id="UP000222564">
    <property type="component" value="Unassembled WGS sequence"/>
</dbReference>
<evidence type="ECO:0000313" key="2">
    <source>
        <dbReference type="EMBL" id="PHJ37101.1"/>
    </source>
</evidence>
<accession>A0A2C6L1K8</accession>
<keyword evidence="3" id="KW-1185">Reference proteome</keyword>
<evidence type="ECO:0000259" key="1">
    <source>
        <dbReference type="Pfam" id="PF07833"/>
    </source>
</evidence>
<reference evidence="2 3" key="1">
    <citation type="submission" date="2013-09" db="EMBL/GenBank/DDBJ databases">
        <title>Biodegradation of hydrocarbons in the deep terrestrial subsurface : characterization of a microbial consortium composed of two Desulfotomaculum species originating from a deep geological formation.</title>
        <authorList>
            <person name="Aullo T."/>
            <person name="Berlendis S."/>
            <person name="Lascourreges J.-F."/>
            <person name="Dessort D."/>
            <person name="Saint-Laurent S."/>
            <person name="Schraauwers B."/>
            <person name="Mas J."/>
            <person name="Magot M."/>
            <person name="Ranchou-Peyruse A."/>
        </authorList>
    </citation>
    <scope>NUCLEOTIDE SEQUENCE [LARGE SCALE GENOMIC DNA]</scope>
    <source>
        <strain evidence="2 3">Bs107</strain>
    </source>
</reference>
<evidence type="ECO:0000313" key="3">
    <source>
        <dbReference type="Proteomes" id="UP000222564"/>
    </source>
</evidence>
<name>A0A2C6L1K8_9FIRM</name>
<protein>
    <recommendedName>
        <fullName evidence="1">Copper amine oxidase-like N-terminal domain-containing protein</fullName>
    </recommendedName>
</protein>